<dbReference type="AlphaFoldDB" id="A0A2J0YZ05"/>
<dbReference type="SUPFAM" id="SSF51197">
    <property type="entry name" value="Clavaminate synthase-like"/>
    <property type="match status" value="1"/>
</dbReference>
<gene>
    <name evidence="1" type="ORF">CEJ86_20110</name>
</gene>
<dbReference type="Proteomes" id="UP000231987">
    <property type="component" value="Unassembled WGS sequence"/>
</dbReference>
<organism evidence="1 2">
    <name type="scientific">Rhizobium meliloti</name>
    <name type="common">Ensifer meliloti</name>
    <name type="synonym">Sinorhizobium meliloti</name>
    <dbReference type="NCBI Taxonomy" id="382"/>
    <lineage>
        <taxon>Bacteria</taxon>
        <taxon>Pseudomonadati</taxon>
        <taxon>Pseudomonadota</taxon>
        <taxon>Alphaproteobacteria</taxon>
        <taxon>Hyphomicrobiales</taxon>
        <taxon>Rhizobiaceae</taxon>
        <taxon>Sinorhizobium/Ensifer group</taxon>
        <taxon>Sinorhizobium</taxon>
    </lineage>
</organism>
<keyword evidence="1" id="KW-0223">Dioxygenase</keyword>
<protein>
    <submittedName>
        <fullName evidence="1">Phytanoyl-CoA dioxygenase</fullName>
    </submittedName>
</protein>
<proteinExistence type="predicted"/>
<name>A0A2J0YZ05_RHIML</name>
<dbReference type="EMBL" id="NJGD01000009">
    <property type="protein sequence ID" value="PJR13509.1"/>
    <property type="molecule type" value="Genomic_DNA"/>
</dbReference>
<comment type="caution">
    <text evidence="1">The sequence shown here is derived from an EMBL/GenBank/DDBJ whole genome shotgun (WGS) entry which is preliminary data.</text>
</comment>
<dbReference type="InterPro" id="IPR008775">
    <property type="entry name" value="Phytyl_CoA_dOase-like"/>
</dbReference>
<dbReference type="GO" id="GO:0001561">
    <property type="term" value="P:fatty acid alpha-oxidation"/>
    <property type="evidence" value="ECO:0007669"/>
    <property type="project" value="InterPro"/>
</dbReference>
<keyword evidence="1" id="KW-0560">Oxidoreductase</keyword>
<reference evidence="1 2" key="1">
    <citation type="submission" date="2017-06" db="EMBL/GenBank/DDBJ databases">
        <title>Ensifer strains isolated from leguminous trees and herbs display diverse denitrification phenotypes with some acting as strong N2O sinks.</title>
        <authorList>
            <person name="Woliy K."/>
            <person name="Mania D."/>
            <person name="Bakken L.R."/>
            <person name="Frostegard A."/>
        </authorList>
    </citation>
    <scope>NUCLEOTIDE SEQUENCE [LARGE SCALE GENOMIC DNA]</scope>
    <source>
        <strain evidence="1 2">AC50a</strain>
    </source>
</reference>
<dbReference type="PANTHER" id="PTHR21308:SF8">
    <property type="entry name" value="PHYTANOYL-COA DIOXYGENASE FAMILY PROTEIN (AFU_ORTHOLOGUE AFUA_2G09620)"/>
    <property type="match status" value="1"/>
</dbReference>
<dbReference type="InterPro" id="IPR047128">
    <property type="entry name" value="PhyH"/>
</dbReference>
<sequence>MKTDNPARARLERVWLSEAACDIEEFRAAVEHRVGLADYPHAADCQKNVLIYDSARLIGDCGTQDGRRSVLAEICEVLATGPGVAVFKRAFTDTHVVDEASRIFDEIIEEQHRTNSGGGDHFAKPGANDRIWNSLEKHCLKNPENFAAYYANAIIALVSEAWLGPSYQMTAQVNRVNPGGASQSPHRDYHLGFQTSAVIERYPAHVHRLSPVLTLQGAVAHCDMPVESGPTLFLPYSQTYLPGYLALRRPEFRAYFEENHVQLPLEKGDVVFFNPALFHAAGSNRSAGIKRVANLLQVSSAFGRAMETVDREHMCAVLFPALKVLAAGGKLTQDEIAHAVAACAEGYSFPTNLDRDPPVGGLAPRTQAQLMHEALAGEWSAEAFAEVLADQAARKVS</sequence>
<dbReference type="RefSeq" id="WP_100673100.1">
    <property type="nucleotide sequence ID" value="NZ_NJGD01000009.1"/>
</dbReference>
<dbReference type="PANTHER" id="PTHR21308">
    <property type="entry name" value="PHYTANOYL-COA ALPHA-HYDROXYLASE"/>
    <property type="match status" value="1"/>
</dbReference>
<evidence type="ECO:0000313" key="1">
    <source>
        <dbReference type="EMBL" id="PJR13509.1"/>
    </source>
</evidence>
<dbReference type="GO" id="GO:0048244">
    <property type="term" value="F:phytanoyl-CoA dioxygenase activity"/>
    <property type="evidence" value="ECO:0007669"/>
    <property type="project" value="InterPro"/>
</dbReference>
<evidence type="ECO:0000313" key="2">
    <source>
        <dbReference type="Proteomes" id="UP000231987"/>
    </source>
</evidence>
<dbReference type="Gene3D" id="2.60.120.620">
    <property type="entry name" value="q2cbj1_9rhob like domain"/>
    <property type="match status" value="1"/>
</dbReference>
<accession>A0A2J0YZ05</accession>
<dbReference type="Pfam" id="PF05721">
    <property type="entry name" value="PhyH"/>
    <property type="match status" value="1"/>
</dbReference>